<evidence type="ECO:0000256" key="1">
    <source>
        <dbReference type="SAM" id="MobiDB-lite"/>
    </source>
</evidence>
<dbReference type="Proteomes" id="UP000287651">
    <property type="component" value="Unassembled WGS sequence"/>
</dbReference>
<feature type="compositionally biased region" description="Basic residues" evidence="1">
    <location>
        <begin position="1"/>
        <end position="20"/>
    </location>
</feature>
<accession>A0A426WWG0</accession>
<evidence type="ECO:0000313" key="3">
    <source>
        <dbReference type="Proteomes" id="UP000287651"/>
    </source>
</evidence>
<sequence>RCRRGSARAWQHRPPARCRPRAAMPAVGTAAHVDDVQRRRLRRAAAMVQ</sequence>
<feature type="non-terminal residue" evidence="2">
    <location>
        <position position="1"/>
    </location>
</feature>
<gene>
    <name evidence="2" type="ORF">B296_00041587</name>
</gene>
<dbReference type="EMBL" id="AMZH03037875">
    <property type="protein sequence ID" value="RRT31596.1"/>
    <property type="molecule type" value="Genomic_DNA"/>
</dbReference>
<evidence type="ECO:0000313" key="2">
    <source>
        <dbReference type="EMBL" id="RRT31596.1"/>
    </source>
</evidence>
<protein>
    <submittedName>
        <fullName evidence="2">Uncharacterized protein</fullName>
    </submittedName>
</protein>
<feature type="region of interest" description="Disordered" evidence="1">
    <location>
        <begin position="1"/>
        <end position="29"/>
    </location>
</feature>
<proteinExistence type="predicted"/>
<comment type="caution">
    <text evidence="2">The sequence shown here is derived from an EMBL/GenBank/DDBJ whole genome shotgun (WGS) entry which is preliminary data.</text>
</comment>
<reference evidence="2 3" key="1">
    <citation type="journal article" date="2014" name="Agronomy (Basel)">
        <title>A Draft Genome Sequence for Ensete ventricosum, the Drought-Tolerant Tree Against Hunger.</title>
        <authorList>
            <person name="Harrison J."/>
            <person name="Moore K.A."/>
            <person name="Paszkiewicz K."/>
            <person name="Jones T."/>
            <person name="Grant M."/>
            <person name="Ambacheew D."/>
            <person name="Muzemil S."/>
            <person name="Studholme D.J."/>
        </authorList>
    </citation>
    <scope>NUCLEOTIDE SEQUENCE [LARGE SCALE GENOMIC DNA]</scope>
</reference>
<dbReference type="AlphaFoldDB" id="A0A426WWG0"/>
<name>A0A426WWG0_ENSVE</name>
<organism evidence="2 3">
    <name type="scientific">Ensete ventricosum</name>
    <name type="common">Abyssinian banana</name>
    <name type="synonym">Musa ensete</name>
    <dbReference type="NCBI Taxonomy" id="4639"/>
    <lineage>
        <taxon>Eukaryota</taxon>
        <taxon>Viridiplantae</taxon>
        <taxon>Streptophyta</taxon>
        <taxon>Embryophyta</taxon>
        <taxon>Tracheophyta</taxon>
        <taxon>Spermatophyta</taxon>
        <taxon>Magnoliopsida</taxon>
        <taxon>Liliopsida</taxon>
        <taxon>Zingiberales</taxon>
        <taxon>Musaceae</taxon>
        <taxon>Ensete</taxon>
    </lineage>
</organism>